<feature type="region of interest" description="Disordered" evidence="1">
    <location>
        <begin position="2759"/>
        <end position="2781"/>
    </location>
</feature>
<feature type="region of interest" description="Disordered" evidence="1">
    <location>
        <begin position="2134"/>
        <end position="2160"/>
    </location>
</feature>
<feature type="region of interest" description="Disordered" evidence="1">
    <location>
        <begin position="1634"/>
        <end position="1660"/>
    </location>
</feature>
<name>A0A7Y9LRX0_9MICC</name>
<evidence type="ECO:0000256" key="2">
    <source>
        <dbReference type="SAM" id="Phobius"/>
    </source>
</evidence>
<feature type="region of interest" description="Disordered" evidence="1">
    <location>
        <begin position="884"/>
        <end position="910"/>
    </location>
</feature>
<feature type="region of interest" description="Disordered" evidence="1">
    <location>
        <begin position="1259"/>
        <end position="1281"/>
    </location>
</feature>
<dbReference type="InterPro" id="IPR002909">
    <property type="entry name" value="IPT_dom"/>
</dbReference>
<sequence length="3242" mass="310239">MVAAATFGLGVATVVTTAEPAAADAYSSPQTYNAQADSYITSLSAALVALNGNITVTKSIATAQSVAQSSAAVQLLSGALQGVTVPLTAASQTSPPDHTTPSTAGLNSFGIPGALTIDALAGTALTHGYASACPSPTTTPQADADLAKFTQAPGHPPIFAAGSRLLSKSIGKMAGMDVLNGIIMDAGAFTNYDVTSLAPIGAAADSFGIQSTSTAEVAGISILGGAAAFSWSGFYPYVKAVAGGTPGTASTDYALPAVQVKIAGITQNLSPGQTYGFNIPLVGGFSVTVGQPTQNVVSADGTHAEITVPLLKITVNALGLASTTYDILPMHAVANMTPGTTAPGIQCDPVLTSISPNQGPTTGGQTVTITGQNFAQGATTVTIGGITIPANQVTVASDGKSLTFVTPPHAEGPVPVTVTTPEGTTSPGTYTYIPPKPVITGPTNGSNTSDTTPTITGSGYVGSTEVVKDGNGNTVCTATVVPNPADPSNLSNGIWSCTPTTPMPAGSNTITATQTSPLGNVSVSNPVTFIINAPGTAALTTTKSAALVDGNGNGLADVGESVNYTITAKNTGSVSLNNVVVSDPKITGAPNNGVLTCVPGSSGSLAPGASMVCTGSYVVTQADVDAGSVVNTASATGVNPADPSTPPTSTPGSSTVPADTAGALTTTKSAALVDGNGNGLADVGESVNYTITAKNTGSVSLNNVVVSDPKITGAPNNGVLTCVPGSSGSLAPGASMVCTGSYVVTQADVDAGSVVNTASATGVNPADPSTPPTSTPGSSTVPADTAGALTTTKSAALVDGNGNGLADVGESVNYTITAKNTGSVSLNNVVVSDPKITGAPNNGVLTCVPGSSGSLAPGASMVCTGSYVVTQADVDAGSVVNTASATGVNPADPSTPPTSTPGSSTVPADTAGALTTTKSAALVDGNGNGLADVGESVNYTITAKNTGSVSLNNVVVSDPKITGAPNNGVLTCVPGSSGSLAPGASMVCTGSYVVTQADVDAGSVVNTASATGVNPADPSTPPTSTPGSSTVPADTAGALTTTKSAALVDGNGNGLADVGESVNYTITAKNTGSVSLNNVVVSDPKITGAPNNGVLTCVPGSSGSLAPGASMVCTGSYVVTQADVDAGSVVNTASATGVNPADPSTPPTSTPGSSTVPADTAGALTTTKSAALVDGNGNGLADVGESVNYTITAKNTGSVSLNNVVVSDPKITGAPNNGVLTCVPGSSGSLAPGASMVCTGSYVVTQADVDAGSVVNTASATGVNPADPSTPPTSTPGSSTVPADTAGALTTTKSAALVDGNGNGLADVGESVNYTITAKNTGSVSLNNVVVSDPKITGAPNNGVLTCVPGSSGSLAPGASMVCTGSYVVTQADVDAGSVVNTASATGVNPADPSTPPTSTPGSSTVPADTAGALTTTKSAALVDGNGNGLADVGESVNYTITAKNTGSVSLNNVVVSDPKITGAPNNGVLTCVPGSSGSLAPGASMVCTGSYVVTQADVDAGSVVNTASATGVNPADPSTPPTSTPGSSTVPADTAGALTTTKSAALVDGNGNGLADVGESVNYTITAKNTGSVSLNNVVVSDPKITGAPNNGVLTCVPGSSGSLAPGASMVCTGSYVVTQADVDAGSVVNTASATGVNPADPSTPPTSTPGSSTVPADTAGALTTTKSAALVDGNGNGLADVGESVNYTITAKNTGSVSLNNVVVSDPKITGAPNNGVLTCVPGSSGSLAPGASMVCTGSYVVTQADVDAGSVVNTASATGVNPADPSTPPTSTPGSSTVPADTAGALTTTKSAALVDGNGNGLADVGESVNYTITAKNTGSVSLNNVVVSDPKITGAPNNGVLTCVPGSSGSLAPGASMVCTGSYVVTQADVDAGSVVNTASATGVNPADPSTPPTSTPGSSTVPADTAGALTTTKSAALVDGNGNGLADVGESVNYTITAKNTGSVSLNNVVVSDPKITGAPNNGVLTCVPGSSGSLAPGASMVCTGSYVVTQADVDAGSVVNTASATGVNPADPSTPPTSTPGSSTVPADTAGALTTTKSAALVDGNGNGLADVGESVNYTITAKNTGSVSLNNVVVSDPKITGAPNNGVLTCVPGSSGSLAPGASMVCTGSYVVTQADVDAGSVVNTASATGVNPADPSTPPTSTPGSSTVPADTAGALTTTKSAALVDGNGNGLADVGESVNYTITAKNTGSVSLNNVVVSDPKITGAPNNGVLTCVPGSSGSLAPGASMVCTGSYVVTQADVDAGSVVNTASATGVNPADPSTPPTSTPGSSTVPADTAGALTTTKSAALVDGNGNGLADVGESVNYTITAKNTGSVSLNNVVVSDPKITGAPNNGVLTCVPGSSGSLAPGASMVCTGSYVVTQADVDAGSVVNTASATGVNPADPSTPPTSTPGSSTVPADTAGALTTTKSAALVDGNGNGLADVGESVNYTITAKNTGSVSLNNVVVSDPKITGAPNNGVLTCVPGSSGSLAPGASMVCTGSYVVTQADVDAGSVVNTASATGVNPADPSTPPTSTPGSSTVPADTAGALTTTKSAALVDGNGNGLADVGESVNYTITAKNTGSVSLNNVVVSDPKITGAPNNGVLTCVPGSSGSLAPGASMVCTGSYVVTQADVDAGSVVNTASATGVNPADPSTPPTSTPGSSTVPADTAGALTTTKSAALVDGNGNGLADVGESVNYTITAKNTGSVSLNNVVVSDPKITGAPNNGVLTCVPGSSGSLAPGASMVCTGSYVVTQADVDAGSVVNTASATGVNPADPSTPPTSTPGSSTVPADTAGALTTTKSAALVDGNGNGLADVGESVNYTITAKNTGSVSLNNVVVSDPKITGAPNNGVLTCVPGSSGSLAPGASMVCTGSYVVTQADVDAGSVVNTASATGVNPADPSTPPTSTPGSSTVPADTAGALTTTKSAALVDGNGNGLADVGESVNYTITAKNTGSVSLNNVVVSDPKITGAPNNGVLTCVPGSSGSLAPGASMVCTGSYVVTQADVDAGSVVNTASATGVNPADPSTPPTSTPGSSTVPADTAGALTTTKSAALVDGNGNGLADVGESVNYTITAKNTGSVSLNNVVVSDPKITGAPNNGVLTCVPGSSGSLAPGASMVCTGSYVVTQADVDAGSVVNTASATGVNPADPSTPPTSTPGSSTVKVNKGTTPPVKPSTPPTAQPTTPGTHAPGGGTGNEEPPLANTGAANYLFPAGIAGLIVVAAGVLLLIGIRRRRNDHELIHEGQLDE</sequence>
<feature type="region of interest" description="Disordered" evidence="1">
    <location>
        <begin position="3134"/>
        <end position="3194"/>
    </location>
</feature>
<feature type="region of interest" description="Disordered" evidence="1">
    <location>
        <begin position="2884"/>
        <end position="2910"/>
    </location>
</feature>
<feature type="region of interest" description="Disordered" evidence="1">
    <location>
        <begin position="1384"/>
        <end position="1410"/>
    </location>
</feature>
<feature type="region of interest" description="Disordered" evidence="1">
    <location>
        <begin position="634"/>
        <end position="660"/>
    </location>
</feature>
<dbReference type="InterPro" id="IPR013783">
    <property type="entry name" value="Ig-like_fold"/>
</dbReference>
<keyword evidence="2" id="KW-0472">Membrane</keyword>
<dbReference type="Pfam" id="PF24346">
    <property type="entry name" value="DUF7507"/>
    <property type="match status" value="21"/>
</dbReference>
<feature type="region of interest" description="Disordered" evidence="1">
    <location>
        <begin position="1009"/>
        <end position="1031"/>
    </location>
</feature>
<feature type="region of interest" description="Disordered" evidence="1">
    <location>
        <begin position="413"/>
        <end position="436"/>
    </location>
</feature>
<feature type="region of interest" description="Disordered" evidence="1">
    <location>
        <begin position="1134"/>
        <end position="1160"/>
    </location>
</feature>
<dbReference type="RefSeq" id="WP_179388239.1">
    <property type="nucleotide sequence ID" value="NZ_JACBYQ010000001.1"/>
</dbReference>
<proteinExistence type="predicted"/>
<keyword evidence="2" id="KW-1133">Transmembrane helix</keyword>
<protein>
    <recommendedName>
        <fullName evidence="3">IPT/TIG domain-containing protein</fullName>
    </recommendedName>
</protein>
<feature type="domain" description="IPT/TIG" evidence="3">
    <location>
        <begin position="348"/>
        <end position="433"/>
    </location>
</feature>
<feature type="region of interest" description="Disordered" evidence="1">
    <location>
        <begin position="759"/>
        <end position="781"/>
    </location>
</feature>
<feature type="region of interest" description="Disordered" evidence="1">
    <location>
        <begin position="1884"/>
        <end position="1910"/>
    </location>
</feature>
<feature type="region of interest" description="Disordered" evidence="1">
    <location>
        <begin position="2009"/>
        <end position="2031"/>
    </location>
</feature>
<dbReference type="EMBL" id="JACBYQ010000001">
    <property type="protein sequence ID" value="NYE94479.1"/>
    <property type="molecule type" value="Genomic_DNA"/>
</dbReference>
<organism evidence="4 5">
    <name type="scientific">Psychromicrobium silvestre</name>
    <dbReference type="NCBI Taxonomy" id="1645614"/>
    <lineage>
        <taxon>Bacteria</taxon>
        <taxon>Bacillati</taxon>
        <taxon>Actinomycetota</taxon>
        <taxon>Actinomycetes</taxon>
        <taxon>Micrococcales</taxon>
        <taxon>Micrococcaceae</taxon>
        <taxon>Psychromicrobium</taxon>
    </lineage>
</organism>
<evidence type="ECO:0000313" key="4">
    <source>
        <dbReference type="EMBL" id="NYE94479.1"/>
    </source>
</evidence>
<dbReference type="PANTHER" id="PTHR34819">
    <property type="entry name" value="LARGE CYSTEINE-RICH PERIPLASMIC PROTEIN OMCB"/>
    <property type="match status" value="1"/>
</dbReference>
<gene>
    <name evidence="4" type="ORF">FHU41_000700</name>
</gene>
<feature type="region of interest" description="Disordered" evidence="1">
    <location>
        <begin position="2634"/>
        <end position="2660"/>
    </location>
</feature>
<feature type="compositionally biased region" description="Pro residues" evidence="1">
    <location>
        <begin position="3165"/>
        <end position="3174"/>
    </location>
</feature>
<dbReference type="Proteomes" id="UP000521748">
    <property type="component" value="Unassembled WGS sequence"/>
</dbReference>
<dbReference type="InterPro" id="IPR055354">
    <property type="entry name" value="DUF7507"/>
</dbReference>
<dbReference type="GO" id="GO:0005975">
    <property type="term" value="P:carbohydrate metabolic process"/>
    <property type="evidence" value="ECO:0007669"/>
    <property type="project" value="UniProtKB-ARBA"/>
</dbReference>
<evidence type="ECO:0000313" key="5">
    <source>
        <dbReference type="Proteomes" id="UP000521748"/>
    </source>
</evidence>
<dbReference type="NCBIfam" id="TIGR01451">
    <property type="entry name" value="B_ant_repeat"/>
    <property type="match status" value="21"/>
</dbReference>
<feature type="region of interest" description="Disordered" evidence="1">
    <location>
        <begin position="3009"/>
        <end position="3031"/>
    </location>
</feature>
<dbReference type="SMART" id="SM00429">
    <property type="entry name" value="IPT"/>
    <property type="match status" value="1"/>
</dbReference>
<keyword evidence="5" id="KW-1185">Reference proteome</keyword>
<accession>A0A7Y9LRX0</accession>
<dbReference type="SUPFAM" id="SSF81296">
    <property type="entry name" value="E set domains"/>
    <property type="match status" value="1"/>
</dbReference>
<keyword evidence="2" id="KW-0812">Transmembrane</keyword>
<dbReference type="InterPro" id="IPR051172">
    <property type="entry name" value="Chlamydia_OmcB"/>
</dbReference>
<dbReference type="InterPro" id="IPR047589">
    <property type="entry name" value="DUF11_rpt"/>
</dbReference>
<reference evidence="4 5" key="1">
    <citation type="submission" date="2020-07" db="EMBL/GenBank/DDBJ databases">
        <title>Sequencing the genomes of 1000 actinobacteria strains.</title>
        <authorList>
            <person name="Klenk H.-P."/>
        </authorList>
    </citation>
    <scope>NUCLEOTIDE SEQUENCE [LARGE SCALE GENOMIC DNA]</scope>
    <source>
        <strain evidence="4 5">DSM 102047</strain>
    </source>
</reference>
<feature type="region of interest" description="Disordered" evidence="1">
    <location>
        <begin position="2384"/>
        <end position="2410"/>
    </location>
</feature>
<dbReference type="Gene3D" id="2.60.40.10">
    <property type="entry name" value="Immunoglobulins"/>
    <property type="match status" value="1"/>
</dbReference>
<feature type="transmembrane region" description="Helical" evidence="2">
    <location>
        <begin position="3203"/>
        <end position="3225"/>
    </location>
</feature>
<feature type="region of interest" description="Disordered" evidence="1">
    <location>
        <begin position="2259"/>
        <end position="2281"/>
    </location>
</feature>
<feature type="region of interest" description="Disordered" evidence="1">
    <location>
        <begin position="1759"/>
        <end position="1781"/>
    </location>
</feature>
<dbReference type="CDD" id="cd00102">
    <property type="entry name" value="IPT"/>
    <property type="match status" value="1"/>
</dbReference>
<evidence type="ECO:0000256" key="1">
    <source>
        <dbReference type="SAM" id="MobiDB-lite"/>
    </source>
</evidence>
<dbReference type="InterPro" id="IPR014756">
    <property type="entry name" value="Ig_E-set"/>
</dbReference>
<feature type="region of interest" description="Disordered" evidence="1">
    <location>
        <begin position="2509"/>
        <end position="2531"/>
    </location>
</feature>
<comment type="caution">
    <text evidence="4">The sequence shown here is derived from an EMBL/GenBank/DDBJ whole genome shotgun (WGS) entry which is preliminary data.</text>
</comment>
<evidence type="ECO:0000259" key="3">
    <source>
        <dbReference type="SMART" id="SM00429"/>
    </source>
</evidence>
<dbReference type="PANTHER" id="PTHR34819:SF4">
    <property type="entry name" value="LARGE CYSTEINE-RICH PERIPLASMIC PROTEIN OMCB"/>
    <property type="match status" value="1"/>
</dbReference>
<feature type="compositionally biased region" description="Low complexity" evidence="1">
    <location>
        <begin position="413"/>
        <end position="432"/>
    </location>
</feature>
<feature type="region of interest" description="Disordered" evidence="1">
    <location>
        <begin position="1509"/>
        <end position="1531"/>
    </location>
</feature>